<dbReference type="CDD" id="cd11316">
    <property type="entry name" value="AmyAc_bac2_AmyA"/>
    <property type="match status" value="1"/>
</dbReference>
<keyword evidence="2" id="KW-0378">Hydrolase</keyword>
<dbReference type="InterPro" id="IPR056300">
    <property type="entry name" value="SusG-like_C"/>
</dbReference>
<dbReference type="EMBL" id="AGEJ01000013">
    <property type="protein sequence ID" value="EMD16857.1"/>
    <property type="molecule type" value="Genomic_DNA"/>
</dbReference>
<dbReference type="PANTHER" id="PTHR10357:SF179">
    <property type="entry name" value="NEUTRAL AND BASIC AMINO ACID TRANSPORT PROTEIN RBAT"/>
    <property type="match status" value="1"/>
</dbReference>
<proteinExistence type="inferred from homology"/>
<evidence type="ECO:0000256" key="3">
    <source>
        <dbReference type="ARBA" id="ARBA00023295"/>
    </source>
</evidence>
<dbReference type="InterPro" id="IPR006047">
    <property type="entry name" value="GH13_cat_dom"/>
</dbReference>
<dbReference type="SMART" id="SM00642">
    <property type="entry name" value="Aamy"/>
    <property type="match status" value="1"/>
</dbReference>
<accession>M2P923</accession>
<dbReference type="Gene3D" id="2.60.40.1180">
    <property type="entry name" value="Golgi alpha-mannosidase II"/>
    <property type="match status" value="1"/>
</dbReference>
<dbReference type="BioCyc" id="ECAT999415-HMP:GTTI-922-MONOMER"/>
<evidence type="ECO:0000313" key="6">
    <source>
        <dbReference type="Proteomes" id="UP000011758"/>
    </source>
</evidence>
<dbReference type="SUPFAM" id="SSF51011">
    <property type="entry name" value="Glycosyl hydrolase domain"/>
    <property type="match status" value="1"/>
</dbReference>
<reference evidence="5 6" key="1">
    <citation type="submission" date="2013-02" db="EMBL/GenBank/DDBJ databases">
        <title>The Genome Sequence of Lactobacillus catenaformis F0143.</title>
        <authorList>
            <consortium name="The Broad Institute Genome Sequencing Platform"/>
            <person name="Earl A."/>
            <person name="Ward D."/>
            <person name="Feldgarden M."/>
            <person name="Gevers D."/>
            <person name="Izard J."/>
            <person name="Blanton J.M."/>
            <person name="Mathney J."/>
            <person name="Dewhirst F.E."/>
            <person name="Young S.K."/>
            <person name="Zeng Q."/>
            <person name="Gargeya S."/>
            <person name="Fitzgerald M."/>
            <person name="Haas B."/>
            <person name="Abouelleil A."/>
            <person name="Alvarado L."/>
            <person name="Arachchi H.M."/>
            <person name="Berlin A."/>
            <person name="Chapman S.B."/>
            <person name="Gearin G."/>
            <person name="Goldberg J."/>
            <person name="Griggs A."/>
            <person name="Gujja S."/>
            <person name="Hansen M."/>
            <person name="Heiman D."/>
            <person name="Howarth C."/>
            <person name="Larimer J."/>
            <person name="Lui A."/>
            <person name="MacDonald P.J.P."/>
            <person name="McCowen C."/>
            <person name="Montmayeur A."/>
            <person name="Murphy C."/>
            <person name="Neiman D."/>
            <person name="Pearson M."/>
            <person name="Priest M."/>
            <person name="Roberts A."/>
            <person name="Saif S."/>
            <person name="Shea T."/>
            <person name="Sisk P."/>
            <person name="Stolte C."/>
            <person name="Sykes S."/>
            <person name="Wortman J."/>
            <person name="Nusbaum C."/>
            <person name="Birren B."/>
        </authorList>
    </citation>
    <scope>NUCLEOTIDE SEQUENCE [LARGE SCALE GENOMIC DNA]</scope>
    <source>
        <strain evidence="5 6">OT 569</strain>
    </source>
</reference>
<evidence type="ECO:0000259" key="4">
    <source>
        <dbReference type="SMART" id="SM00642"/>
    </source>
</evidence>
<dbReference type="RefSeq" id="WP_004802465.1">
    <property type="nucleotide sequence ID" value="NZ_KB446647.1"/>
</dbReference>
<dbReference type="Gene3D" id="3.20.20.80">
    <property type="entry name" value="Glycosidases"/>
    <property type="match status" value="1"/>
</dbReference>
<dbReference type="STRING" id="999415.HMPREF9943_00899"/>
<dbReference type="eggNOG" id="COG0366">
    <property type="taxonomic scope" value="Bacteria"/>
</dbReference>
<dbReference type="Proteomes" id="UP000011758">
    <property type="component" value="Unassembled WGS sequence"/>
</dbReference>
<evidence type="ECO:0000256" key="2">
    <source>
        <dbReference type="ARBA" id="ARBA00022801"/>
    </source>
</evidence>
<feature type="domain" description="Glycosyl hydrolase family 13 catalytic" evidence="4">
    <location>
        <begin position="46"/>
        <end position="436"/>
    </location>
</feature>
<evidence type="ECO:0000256" key="1">
    <source>
        <dbReference type="ARBA" id="ARBA00008061"/>
    </source>
</evidence>
<dbReference type="SUPFAM" id="SSF51445">
    <property type="entry name" value="(Trans)glycosidases"/>
    <property type="match status" value="1"/>
</dbReference>
<dbReference type="GO" id="GO:0009313">
    <property type="term" value="P:oligosaccharide catabolic process"/>
    <property type="evidence" value="ECO:0007669"/>
    <property type="project" value="TreeGrafter"/>
</dbReference>
<dbReference type="PATRIC" id="fig|999415.3.peg.905"/>
<sequence length="499" mass="58090">MKRKIIVFLLSSFILIGCTSETKPKEVSFYENTEETKLKKSGTYYEIFVRSYADSDGDGIGDLNGIRENLKELSELGVEGIWLTPIFQSPSYHKYDVTDYYKIDKEYGTIEDLKNLVKEAHDKKIKVIIDMPINHTSHQHSWFKDVLKNKDSQYKSYYRITDKDNKKINTKSIEMGHKSWNKLNDQELYYALFSESMPDLNFSNQKVRDEMKKIGQYWLKETGLDGYRLDAAAHIYGKAEYSSEIDSSKENINWWAEYREAMRKTNKDVYLVGEVWMNSNIVSQYYKVFDSNFNFDLSENGITKAILMQSAGGLSTKIPLIYDSYKQETKNYIDAPFLSNHDQNRIAQTLESLSQQKLAASILLTLPGNPFIYYGEELGMKGQKPDENIREGYVWGNKYQTKWQASLYNKQTTSLLAQKKNAQSLYNHYKKMIQLRKSNSALKYGDFLIAETKDDQVLAFYRQYKDKKSLVVHNLSDKEKSIEIDNKNIKLSAYSTHIL</sequence>
<dbReference type="Pfam" id="PF23915">
    <property type="entry name" value="SusG_C"/>
    <property type="match status" value="1"/>
</dbReference>
<dbReference type="AlphaFoldDB" id="M2P923"/>
<dbReference type="Gene3D" id="3.90.400.10">
    <property type="entry name" value="Oligo-1,6-glucosidase, Domain 2"/>
    <property type="match status" value="1"/>
</dbReference>
<dbReference type="PANTHER" id="PTHR10357">
    <property type="entry name" value="ALPHA-AMYLASE FAMILY MEMBER"/>
    <property type="match status" value="1"/>
</dbReference>
<comment type="similarity">
    <text evidence="1">Belongs to the glycosyl hydrolase 13 family.</text>
</comment>
<dbReference type="OrthoDB" id="9805159at2"/>
<gene>
    <name evidence="5" type="ORF">HMPREF9943_00899</name>
</gene>
<dbReference type="Pfam" id="PF00128">
    <property type="entry name" value="Alpha-amylase"/>
    <property type="match status" value="1"/>
</dbReference>
<organism evidence="5 6">
    <name type="scientific">Eggerthia catenaformis OT 569 = DSM 20559</name>
    <dbReference type="NCBI Taxonomy" id="999415"/>
    <lineage>
        <taxon>Bacteria</taxon>
        <taxon>Bacillati</taxon>
        <taxon>Bacillota</taxon>
        <taxon>Erysipelotrichia</taxon>
        <taxon>Erysipelotrichales</taxon>
        <taxon>Coprobacillaceae</taxon>
        <taxon>Eggerthia</taxon>
    </lineage>
</organism>
<dbReference type="GO" id="GO:0004556">
    <property type="term" value="F:alpha-amylase activity"/>
    <property type="evidence" value="ECO:0007669"/>
    <property type="project" value="TreeGrafter"/>
</dbReference>
<keyword evidence="3" id="KW-0326">Glycosidase</keyword>
<evidence type="ECO:0000313" key="5">
    <source>
        <dbReference type="EMBL" id="EMD16857.1"/>
    </source>
</evidence>
<dbReference type="InterPro" id="IPR013780">
    <property type="entry name" value="Glyco_hydro_b"/>
</dbReference>
<keyword evidence="6" id="KW-1185">Reference proteome</keyword>
<protein>
    <recommendedName>
        <fullName evidence="4">Glycosyl hydrolase family 13 catalytic domain-containing protein</fullName>
    </recommendedName>
</protein>
<dbReference type="PROSITE" id="PS51257">
    <property type="entry name" value="PROKAR_LIPOPROTEIN"/>
    <property type="match status" value="1"/>
</dbReference>
<dbReference type="InterPro" id="IPR045857">
    <property type="entry name" value="O16G_dom_2"/>
</dbReference>
<comment type="caution">
    <text evidence="5">The sequence shown here is derived from an EMBL/GenBank/DDBJ whole genome shotgun (WGS) entry which is preliminary data.</text>
</comment>
<dbReference type="InterPro" id="IPR017853">
    <property type="entry name" value="GH"/>
</dbReference>
<name>M2P923_9FIRM</name>